<proteinExistence type="predicted"/>
<evidence type="ECO:0000313" key="5">
    <source>
        <dbReference type="EMBL" id="CAF3594669.1"/>
    </source>
</evidence>
<dbReference type="EMBL" id="CAJOBC010000507">
    <property type="protein sequence ID" value="CAF3594669.1"/>
    <property type="molecule type" value="Genomic_DNA"/>
</dbReference>
<dbReference type="PANTHER" id="PTHR10073">
    <property type="entry name" value="DNA MISMATCH REPAIR PROTEIN MLH, PMS, MUTL"/>
    <property type="match status" value="1"/>
</dbReference>
<dbReference type="Proteomes" id="UP000681722">
    <property type="component" value="Unassembled WGS sequence"/>
</dbReference>
<organism evidence="3 6">
    <name type="scientific">Didymodactylos carnosus</name>
    <dbReference type="NCBI Taxonomy" id="1234261"/>
    <lineage>
        <taxon>Eukaryota</taxon>
        <taxon>Metazoa</taxon>
        <taxon>Spiralia</taxon>
        <taxon>Gnathifera</taxon>
        <taxon>Rotifera</taxon>
        <taxon>Eurotatoria</taxon>
        <taxon>Bdelloidea</taxon>
        <taxon>Philodinida</taxon>
        <taxon>Philodinidae</taxon>
        <taxon>Didymodactylos</taxon>
    </lineage>
</organism>
<dbReference type="Proteomes" id="UP000663829">
    <property type="component" value="Unassembled WGS sequence"/>
</dbReference>
<dbReference type="GO" id="GO:0016887">
    <property type="term" value="F:ATP hydrolysis activity"/>
    <property type="evidence" value="ECO:0007669"/>
    <property type="project" value="InterPro"/>
</dbReference>
<evidence type="ECO:0000259" key="1">
    <source>
        <dbReference type="SMART" id="SM00853"/>
    </source>
</evidence>
<dbReference type="InterPro" id="IPR037198">
    <property type="entry name" value="MutL_C_sf"/>
</dbReference>
<dbReference type="Gene3D" id="3.30.1540.20">
    <property type="entry name" value="MutL, C-terminal domain, dimerisation subdomain"/>
    <property type="match status" value="1"/>
</dbReference>
<dbReference type="EMBL" id="CAJNOQ010000507">
    <property type="protein sequence ID" value="CAF0809113.1"/>
    <property type="molecule type" value="Genomic_DNA"/>
</dbReference>
<dbReference type="EMBL" id="CAJOBA010000485">
    <property type="protein sequence ID" value="CAF3536001.1"/>
    <property type="molecule type" value="Genomic_DNA"/>
</dbReference>
<dbReference type="AlphaFoldDB" id="A0A813TBA9"/>
<dbReference type="InterPro" id="IPR042121">
    <property type="entry name" value="MutL_C_regsub"/>
</dbReference>
<feature type="domain" description="MutL C-terminal dimerisation" evidence="1">
    <location>
        <begin position="106"/>
        <end position="260"/>
    </location>
</feature>
<dbReference type="InterPro" id="IPR038973">
    <property type="entry name" value="MutL/Mlh/Pms-like"/>
</dbReference>
<dbReference type="Pfam" id="PF08676">
    <property type="entry name" value="MutL_C"/>
    <property type="match status" value="1"/>
</dbReference>
<dbReference type="InterPro" id="IPR014790">
    <property type="entry name" value="MutL_C"/>
</dbReference>
<comment type="caution">
    <text evidence="3">The sequence shown here is derived from an EMBL/GenBank/DDBJ whole genome shotgun (WGS) entry which is preliminary data.</text>
</comment>
<dbReference type="Gene3D" id="3.30.1370.100">
    <property type="entry name" value="MutL, C-terminal domain, regulatory subdomain"/>
    <property type="match status" value="1"/>
</dbReference>
<keyword evidence="6" id="KW-1185">Reference proteome</keyword>
<protein>
    <recommendedName>
        <fullName evidence="1">MutL C-terminal dimerisation domain-containing protein</fullName>
    </recommendedName>
</protein>
<dbReference type="GO" id="GO:0140664">
    <property type="term" value="F:ATP-dependent DNA damage sensor activity"/>
    <property type="evidence" value="ECO:0007669"/>
    <property type="project" value="InterPro"/>
</dbReference>
<dbReference type="EMBL" id="CAJNOK010000485">
    <property type="protein sequence ID" value="CAF0756755.1"/>
    <property type="molecule type" value="Genomic_DNA"/>
</dbReference>
<gene>
    <name evidence="3" type="ORF">GPM918_LOCUS3933</name>
    <name evidence="2" type="ORF">OVA965_LOCUS2324</name>
    <name evidence="5" type="ORF">SRO942_LOCUS3933</name>
    <name evidence="4" type="ORF">TMI583_LOCUS2324</name>
</gene>
<evidence type="ECO:0000313" key="3">
    <source>
        <dbReference type="EMBL" id="CAF0809113.1"/>
    </source>
</evidence>
<dbReference type="InterPro" id="IPR042120">
    <property type="entry name" value="MutL_C_dimsub"/>
</dbReference>
<dbReference type="OrthoDB" id="429932at2759"/>
<evidence type="ECO:0000313" key="2">
    <source>
        <dbReference type="EMBL" id="CAF0756755.1"/>
    </source>
</evidence>
<dbReference type="Proteomes" id="UP000677228">
    <property type="component" value="Unassembled WGS sequence"/>
</dbReference>
<evidence type="ECO:0000313" key="6">
    <source>
        <dbReference type="Proteomes" id="UP000663829"/>
    </source>
</evidence>
<dbReference type="GO" id="GO:0032300">
    <property type="term" value="C:mismatch repair complex"/>
    <property type="evidence" value="ECO:0007669"/>
    <property type="project" value="InterPro"/>
</dbReference>
<dbReference type="Proteomes" id="UP000682733">
    <property type="component" value="Unassembled WGS sequence"/>
</dbReference>
<dbReference type="GO" id="GO:0006298">
    <property type="term" value="P:mismatch repair"/>
    <property type="evidence" value="ECO:0007669"/>
    <property type="project" value="InterPro"/>
</dbReference>
<dbReference type="SMART" id="SM00853">
    <property type="entry name" value="MutL_C"/>
    <property type="match status" value="1"/>
</dbReference>
<sequence>MLSAYLAAREKFNEHIEPLTIHKKNQKKSLENASTLYLKQLLLHKQQKSVFQSSSEFYRKSQSKRFKNEQYLYSQQCKPLSIPQLSIIKLSTQPTLNVHILKQCHLIGQFDCKFLICKYIENHKQHLIVFDQHALSERILLENLQEYFSQSNHIQQFTFLNPKFIKYNPKFLFTQDQIQLLKNVGFDLLLTVNGLLVRCVPGWLLTMGQRRRCHHNDKSIDVIIEQCIEDILLETTNNGVMYETLKSLACHNAIKFNDYLSKTECKTLLQELRDCKMPFICAHGRTSGSLLWEYDMRQQDEYKADINELTSLVSVHKWLKITSKKYEKSK</sequence>
<name>A0A813TBA9_9BILA</name>
<reference evidence="3" key="1">
    <citation type="submission" date="2021-02" db="EMBL/GenBank/DDBJ databases">
        <authorList>
            <person name="Nowell W R."/>
        </authorList>
    </citation>
    <scope>NUCLEOTIDE SEQUENCE</scope>
</reference>
<evidence type="ECO:0000313" key="4">
    <source>
        <dbReference type="EMBL" id="CAF3536001.1"/>
    </source>
</evidence>
<accession>A0A813TBA9</accession>
<dbReference type="PANTHER" id="PTHR10073:SF47">
    <property type="entry name" value="DNA MISMATCH REPAIR PROTEIN MLH3"/>
    <property type="match status" value="1"/>
</dbReference>
<dbReference type="GO" id="GO:0005524">
    <property type="term" value="F:ATP binding"/>
    <property type="evidence" value="ECO:0007669"/>
    <property type="project" value="InterPro"/>
</dbReference>
<dbReference type="SUPFAM" id="SSF118116">
    <property type="entry name" value="DNA mismatch repair protein MutL"/>
    <property type="match status" value="1"/>
</dbReference>